<accession>A0A177TNH2</accession>
<gene>
    <name evidence="9" type="ORF">A4X13_0g2810</name>
</gene>
<dbReference type="EMBL" id="LWDF02000142">
    <property type="protein sequence ID" value="KAE8256127.1"/>
    <property type="molecule type" value="Genomic_DNA"/>
</dbReference>
<feature type="binding site" description="axial binding residue" evidence="6">
    <location>
        <position position="615"/>
    </location>
    <ligand>
        <name>heme</name>
        <dbReference type="ChEBI" id="CHEBI:30413"/>
    </ligand>
    <ligandPart>
        <name>Fe</name>
        <dbReference type="ChEBI" id="CHEBI:18248"/>
    </ligandPart>
</feature>
<evidence type="ECO:0000256" key="2">
    <source>
        <dbReference type="ARBA" id="ARBA00010617"/>
    </source>
</evidence>
<keyword evidence="6" id="KW-0349">Heme</keyword>
<reference evidence="9" key="2">
    <citation type="journal article" date="2019" name="IMA Fungus">
        <title>Genome sequencing and comparison of five Tilletia species to identify candidate genes for the detection of regulated species infecting wheat.</title>
        <authorList>
            <person name="Nguyen H.D.T."/>
            <person name="Sultana T."/>
            <person name="Kesanakurti P."/>
            <person name="Hambleton S."/>
        </authorList>
    </citation>
    <scope>NUCLEOTIDE SEQUENCE</scope>
    <source>
        <strain evidence="9">DAOMC 236416</strain>
    </source>
</reference>
<dbReference type="InterPro" id="IPR001128">
    <property type="entry name" value="Cyt_P450"/>
</dbReference>
<dbReference type="Pfam" id="PF00067">
    <property type="entry name" value="p450"/>
    <property type="match status" value="1"/>
</dbReference>
<evidence type="ECO:0000256" key="4">
    <source>
        <dbReference type="ARBA" id="ARBA00023002"/>
    </source>
</evidence>
<keyword evidence="8" id="KW-0812">Transmembrane</keyword>
<evidence type="ECO:0000256" key="6">
    <source>
        <dbReference type="PIRSR" id="PIRSR602403-1"/>
    </source>
</evidence>
<dbReference type="Proteomes" id="UP000077521">
    <property type="component" value="Unassembled WGS sequence"/>
</dbReference>
<comment type="caution">
    <text evidence="9">The sequence shown here is derived from an EMBL/GenBank/DDBJ whole genome shotgun (WGS) entry which is preliminary data.</text>
</comment>
<dbReference type="GO" id="GO:0005506">
    <property type="term" value="F:iron ion binding"/>
    <property type="evidence" value="ECO:0007669"/>
    <property type="project" value="InterPro"/>
</dbReference>
<protein>
    <submittedName>
        <fullName evidence="9">Uncharacterized protein</fullName>
    </submittedName>
</protein>
<dbReference type="SUPFAM" id="SSF48264">
    <property type="entry name" value="Cytochrome P450"/>
    <property type="match status" value="1"/>
</dbReference>
<organism evidence="9 10">
    <name type="scientific">Tilletia indica</name>
    <dbReference type="NCBI Taxonomy" id="43049"/>
    <lineage>
        <taxon>Eukaryota</taxon>
        <taxon>Fungi</taxon>
        <taxon>Dikarya</taxon>
        <taxon>Basidiomycota</taxon>
        <taxon>Ustilaginomycotina</taxon>
        <taxon>Exobasidiomycetes</taxon>
        <taxon>Tilletiales</taxon>
        <taxon>Tilletiaceae</taxon>
        <taxon>Tilletia</taxon>
    </lineage>
</organism>
<keyword evidence="5 6" id="KW-0408">Iron</keyword>
<comment type="similarity">
    <text evidence="2">Belongs to the cytochrome P450 family.</text>
</comment>
<keyword evidence="10" id="KW-1185">Reference proteome</keyword>
<feature type="transmembrane region" description="Helical" evidence="8">
    <location>
        <begin position="46"/>
        <end position="69"/>
    </location>
</feature>
<feature type="region of interest" description="Disordered" evidence="7">
    <location>
        <begin position="371"/>
        <end position="397"/>
    </location>
</feature>
<dbReference type="PANTHER" id="PTHR24305">
    <property type="entry name" value="CYTOCHROME P450"/>
    <property type="match status" value="1"/>
</dbReference>
<dbReference type="PRINTS" id="PR00385">
    <property type="entry name" value="P450"/>
</dbReference>
<evidence type="ECO:0000256" key="1">
    <source>
        <dbReference type="ARBA" id="ARBA00001971"/>
    </source>
</evidence>
<dbReference type="Gene3D" id="1.10.630.10">
    <property type="entry name" value="Cytochrome P450"/>
    <property type="match status" value="1"/>
</dbReference>
<name>A0A177TNH2_9BASI</name>
<dbReference type="InterPro" id="IPR036396">
    <property type="entry name" value="Cyt_P450_sf"/>
</dbReference>
<keyword evidence="8" id="KW-0472">Membrane</keyword>
<sequence length="677" mass="76165">MVISLSASAPTTTATAAAVAWTEAIRSRFTFPKDGIHWFRLVLWSPYYLALILVAVNSVFVTYLVVGWFKRWLDFQLGRDEYAFLKMPEPPKPKWQFHFIGHLKAIFKAHPAEAHLAYLREVDCPIYTYRTVLFSNRLFIGDPKAIAYILSSQNSYDFEKPKFVRDFLTNVLGEGILVSEGETHRRARRVLQPAFTLGTIRALTPVFFKYALQMRRNLLDSIDATEGPASRAFMPGQSDICASISSKGKPVVNVAIWLSLCTMDIIGEAGFGHEFHALKGLAKPDLAEDVIRRAFVSVTATAEHPGALDMVLIILARVTGLSMIQKLPTRRSRRIAKQYKLLQEISQQIIAKKKAEVLDEMETMRLQSSSAFSAGRNGGRTAPSSSVPAQTSADTTTTKQMFDDLMNDGVERPRDIIHQMLRANLSKDLPAALKLRDDEMLPQITTLLLAGQETTSTQLTWCLWLLAQPENKLFQTALRQEVRDVFAGRDEIRHDELQTLKLLDHIMLESMRLKSAVPSSIRVPSKDHVLPLSQAYVTRDGKSTFDRLPIKKGQDLFIFIQALNRAPHLWGEDADAFNPSRWENLPDTITSLSPDWSSGHPSQSLWTFLAGPRGCIGRSFAIAEFKAILATLIRDLDFDVIPGWEIEPKTDVVLTARVKGQEHLRKQMPLRVSRVPS</sequence>
<keyword evidence="3 6" id="KW-0479">Metal-binding</keyword>
<dbReference type="InterPro" id="IPR050121">
    <property type="entry name" value="Cytochrome_P450_monoxygenase"/>
</dbReference>
<dbReference type="GO" id="GO:0020037">
    <property type="term" value="F:heme binding"/>
    <property type="evidence" value="ECO:0007669"/>
    <property type="project" value="InterPro"/>
</dbReference>
<dbReference type="PRINTS" id="PR00465">
    <property type="entry name" value="EP450IV"/>
</dbReference>
<dbReference type="GO" id="GO:0016705">
    <property type="term" value="F:oxidoreductase activity, acting on paired donors, with incorporation or reduction of molecular oxygen"/>
    <property type="evidence" value="ECO:0007669"/>
    <property type="project" value="InterPro"/>
</dbReference>
<evidence type="ECO:0000313" key="9">
    <source>
        <dbReference type="EMBL" id="KAE8256127.1"/>
    </source>
</evidence>
<proteinExistence type="inferred from homology"/>
<keyword evidence="8" id="KW-1133">Transmembrane helix</keyword>
<evidence type="ECO:0000313" key="10">
    <source>
        <dbReference type="Proteomes" id="UP000077521"/>
    </source>
</evidence>
<dbReference type="GO" id="GO:0004497">
    <property type="term" value="F:monooxygenase activity"/>
    <property type="evidence" value="ECO:0007669"/>
    <property type="project" value="InterPro"/>
</dbReference>
<dbReference type="PANTHER" id="PTHR24305:SF166">
    <property type="entry name" value="CYTOCHROME P450 12A4, MITOCHONDRIAL-RELATED"/>
    <property type="match status" value="1"/>
</dbReference>
<evidence type="ECO:0000256" key="5">
    <source>
        <dbReference type="ARBA" id="ARBA00023004"/>
    </source>
</evidence>
<evidence type="ECO:0000256" key="7">
    <source>
        <dbReference type="SAM" id="MobiDB-lite"/>
    </source>
</evidence>
<keyword evidence="4" id="KW-0560">Oxidoreductase</keyword>
<reference evidence="9" key="1">
    <citation type="submission" date="2016-04" db="EMBL/GenBank/DDBJ databases">
        <authorList>
            <person name="Nguyen H.D."/>
            <person name="Samba Siva P."/>
            <person name="Cullis J."/>
            <person name="Levesque C.A."/>
            <person name="Hambleton S."/>
        </authorList>
    </citation>
    <scope>NUCLEOTIDE SEQUENCE</scope>
    <source>
        <strain evidence="9">DAOMC 236416</strain>
    </source>
</reference>
<comment type="cofactor">
    <cofactor evidence="1 6">
        <name>heme</name>
        <dbReference type="ChEBI" id="CHEBI:30413"/>
    </cofactor>
</comment>
<feature type="compositionally biased region" description="Polar residues" evidence="7">
    <location>
        <begin position="382"/>
        <end position="397"/>
    </location>
</feature>
<dbReference type="InterPro" id="IPR002403">
    <property type="entry name" value="Cyt_P450_E_grp-IV"/>
</dbReference>
<dbReference type="AlphaFoldDB" id="A0A177TNH2"/>
<evidence type="ECO:0000256" key="8">
    <source>
        <dbReference type="SAM" id="Phobius"/>
    </source>
</evidence>
<evidence type="ECO:0000256" key="3">
    <source>
        <dbReference type="ARBA" id="ARBA00022723"/>
    </source>
</evidence>